<protein>
    <submittedName>
        <fullName evidence="3">Uncharacterized protein</fullName>
    </submittedName>
</protein>
<feature type="region of interest" description="Disordered" evidence="1">
    <location>
        <begin position="44"/>
        <end position="139"/>
    </location>
</feature>
<feature type="chain" id="PRO_5003999572" evidence="2">
    <location>
        <begin position="22"/>
        <end position="139"/>
    </location>
</feature>
<sequence length="139" mass="15045">MMMAAAAFMECFLYTGTVLWASHTPRVGGRPRLARRAALCVLSSRQTRPLRPPADGELGPRGPDVTSSRKGRARNGLVIAQERPRGGYRHPRTLDPAAFSRYPGARKGAWSPACEAGRDPRKPPPGEGLRESGLLVTLS</sequence>
<keyword evidence="2" id="KW-0732">Signal</keyword>
<organism evidence="3 4">
    <name type="scientific">Tupaia chinensis</name>
    <name type="common">Chinese tree shrew</name>
    <name type="synonym">Tupaia belangeri chinensis</name>
    <dbReference type="NCBI Taxonomy" id="246437"/>
    <lineage>
        <taxon>Eukaryota</taxon>
        <taxon>Metazoa</taxon>
        <taxon>Chordata</taxon>
        <taxon>Craniata</taxon>
        <taxon>Vertebrata</taxon>
        <taxon>Euteleostomi</taxon>
        <taxon>Mammalia</taxon>
        <taxon>Eutheria</taxon>
        <taxon>Euarchontoglires</taxon>
        <taxon>Scandentia</taxon>
        <taxon>Tupaiidae</taxon>
        <taxon>Tupaia</taxon>
    </lineage>
</organism>
<reference evidence="4" key="1">
    <citation type="submission" date="2012-07" db="EMBL/GenBank/DDBJ databases">
        <title>Genome of the Chinese tree shrew, a rising model animal genetically related to primates.</title>
        <authorList>
            <person name="Zhang G."/>
            <person name="Fan Y."/>
            <person name="Yao Y."/>
            <person name="Huang Z."/>
        </authorList>
    </citation>
    <scope>NUCLEOTIDE SEQUENCE [LARGE SCALE GENOMIC DNA]</scope>
</reference>
<feature type="signal peptide" evidence="2">
    <location>
        <begin position="1"/>
        <end position="21"/>
    </location>
</feature>
<dbReference type="AlphaFoldDB" id="L9JE40"/>
<evidence type="ECO:0000256" key="2">
    <source>
        <dbReference type="SAM" id="SignalP"/>
    </source>
</evidence>
<gene>
    <name evidence="3" type="ORF">TREES_T100014279</name>
</gene>
<reference evidence="4" key="2">
    <citation type="journal article" date="2013" name="Nat. Commun.">
        <title>Genome of the Chinese tree shrew.</title>
        <authorList>
            <person name="Fan Y."/>
            <person name="Huang Z.Y."/>
            <person name="Cao C.C."/>
            <person name="Chen C.S."/>
            <person name="Chen Y.X."/>
            <person name="Fan D.D."/>
            <person name="He J."/>
            <person name="Hou H.L."/>
            <person name="Hu L."/>
            <person name="Hu X.T."/>
            <person name="Jiang X.T."/>
            <person name="Lai R."/>
            <person name="Lang Y.S."/>
            <person name="Liang B."/>
            <person name="Liao S.G."/>
            <person name="Mu D."/>
            <person name="Ma Y.Y."/>
            <person name="Niu Y.Y."/>
            <person name="Sun X.Q."/>
            <person name="Xia J.Q."/>
            <person name="Xiao J."/>
            <person name="Xiong Z.Q."/>
            <person name="Xu L."/>
            <person name="Yang L."/>
            <person name="Zhang Y."/>
            <person name="Zhao W."/>
            <person name="Zhao X.D."/>
            <person name="Zheng Y.T."/>
            <person name="Zhou J.M."/>
            <person name="Zhu Y.B."/>
            <person name="Zhang G.J."/>
            <person name="Wang J."/>
            <person name="Yao Y.G."/>
        </authorList>
    </citation>
    <scope>NUCLEOTIDE SEQUENCE [LARGE SCALE GENOMIC DNA]</scope>
</reference>
<evidence type="ECO:0000313" key="4">
    <source>
        <dbReference type="Proteomes" id="UP000011518"/>
    </source>
</evidence>
<evidence type="ECO:0000256" key="1">
    <source>
        <dbReference type="SAM" id="MobiDB-lite"/>
    </source>
</evidence>
<proteinExistence type="predicted"/>
<name>L9JE40_TUPCH</name>
<evidence type="ECO:0000313" key="3">
    <source>
        <dbReference type="EMBL" id="ELW48875.1"/>
    </source>
</evidence>
<dbReference type="InParanoid" id="L9JE40"/>
<dbReference type="EMBL" id="KB321021">
    <property type="protein sequence ID" value="ELW48875.1"/>
    <property type="molecule type" value="Genomic_DNA"/>
</dbReference>
<keyword evidence="4" id="KW-1185">Reference proteome</keyword>
<dbReference type="Proteomes" id="UP000011518">
    <property type="component" value="Unassembled WGS sequence"/>
</dbReference>
<accession>L9JE40</accession>
<feature type="compositionally biased region" description="Basic and acidic residues" evidence="1">
    <location>
        <begin position="116"/>
        <end position="130"/>
    </location>
</feature>